<evidence type="ECO:0000313" key="2">
    <source>
        <dbReference type="Proteomes" id="UP001331761"/>
    </source>
</evidence>
<dbReference type="EMBL" id="WIXE01006400">
    <property type="protein sequence ID" value="KAK5981316.1"/>
    <property type="molecule type" value="Genomic_DNA"/>
</dbReference>
<keyword evidence="2" id="KW-1185">Reference proteome</keyword>
<reference evidence="1 2" key="1">
    <citation type="submission" date="2019-10" db="EMBL/GenBank/DDBJ databases">
        <title>Assembly and Annotation for the nematode Trichostrongylus colubriformis.</title>
        <authorList>
            <person name="Martin J."/>
        </authorList>
    </citation>
    <scope>NUCLEOTIDE SEQUENCE [LARGE SCALE GENOMIC DNA]</scope>
    <source>
        <strain evidence="1">G859</strain>
        <tissue evidence="1">Whole worm</tissue>
    </source>
</reference>
<dbReference type="AlphaFoldDB" id="A0AAN8IPR4"/>
<gene>
    <name evidence="1" type="ORF">GCK32_015939</name>
</gene>
<dbReference type="Proteomes" id="UP001331761">
    <property type="component" value="Unassembled WGS sequence"/>
</dbReference>
<accession>A0AAN8IPR4</accession>
<protein>
    <submittedName>
        <fullName evidence="1">Uncharacterized protein</fullName>
    </submittedName>
</protein>
<evidence type="ECO:0000313" key="1">
    <source>
        <dbReference type="EMBL" id="KAK5981316.1"/>
    </source>
</evidence>
<sequence>MIDTPGWDRLGPTMQWRFGTKTTRWLLRSLLKPARTTHDNHMKTHTIAEERSPWVVCQDTCNESLHYADLAVF</sequence>
<name>A0AAN8IPR4_TRICO</name>
<organism evidence="1 2">
    <name type="scientific">Trichostrongylus colubriformis</name>
    <name type="common">Black scour worm</name>
    <dbReference type="NCBI Taxonomy" id="6319"/>
    <lineage>
        <taxon>Eukaryota</taxon>
        <taxon>Metazoa</taxon>
        <taxon>Ecdysozoa</taxon>
        <taxon>Nematoda</taxon>
        <taxon>Chromadorea</taxon>
        <taxon>Rhabditida</taxon>
        <taxon>Rhabditina</taxon>
        <taxon>Rhabditomorpha</taxon>
        <taxon>Strongyloidea</taxon>
        <taxon>Trichostrongylidae</taxon>
        <taxon>Trichostrongylus</taxon>
    </lineage>
</organism>
<proteinExistence type="predicted"/>
<comment type="caution">
    <text evidence="1">The sequence shown here is derived from an EMBL/GenBank/DDBJ whole genome shotgun (WGS) entry which is preliminary data.</text>
</comment>